<evidence type="ECO:0000313" key="1">
    <source>
        <dbReference type="EMBL" id="SEB21026.1"/>
    </source>
</evidence>
<protein>
    <submittedName>
        <fullName evidence="1">Uncharacterized protein</fullName>
    </submittedName>
</protein>
<dbReference type="InterPro" id="IPR021866">
    <property type="entry name" value="SpoIIAA-like"/>
</dbReference>
<dbReference type="SUPFAM" id="SSF52091">
    <property type="entry name" value="SpoIIaa-like"/>
    <property type="match status" value="1"/>
</dbReference>
<evidence type="ECO:0000313" key="2">
    <source>
        <dbReference type="Proteomes" id="UP000198584"/>
    </source>
</evidence>
<dbReference type="AlphaFoldDB" id="A0A1H4HHB4"/>
<sequence length="119" mass="13602">MFKFLESRDPATIAVKVEGKVTEEDADKLDQHVKETFGDETSFNILAIFDDLDGTSLKGFITGTKFDAKRWDQIRKFAVSAIKNGWNFPRKQEIIYQVFVRNTLTQTNSIRHGTGSNNR</sequence>
<dbReference type="Proteomes" id="UP000198584">
    <property type="component" value="Unassembled WGS sequence"/>
</dbReference>
<accession>A0A1H4HHB4</accession>
<proteinExistence type="predicted"/>
<dbReference type="Gene3D" id="3.40.50.10600">
    <property type="entry name" value="SpoIIaa-like domains"/>
    <property type="match status" value="1"/>
</dbReference>
<dbReference type="InterPro" id="IPR038396">
    <property type="entry name" value="SpoIIAA-like_sf"/>
</dbReference>
<keyword evidence="2" id="KW-1185">Reference proteome</keyword>
<name>A0A1H4HHB4_9BACI</name>
<reference evidence="2" key="1">
    <citation type="submission" date="2016-10" db="EMBL/GenBank/DDBJ databases">
        <authorList>
            <person name="Varghese N."/>
            <person name="Submissions S."/>
        </authorList>
    </citation>
    <scope>NUCLEOTIDE SEQUENCE [LARGE SCALE GENOMIC DNA]</scope>
    <source>
        <strain evidence="2">CCM7597</strain>
    </source>
</reference>
<organism evidence="1 2">
    <name type="scientific">Thalassobacillus cyri</name>
    <dbReference type="NCBI Taxonomy" id="571932"/>
    <lineage>
        <taxon>Bacteria</taxon>
        <taxon>Bacillati</taxon>
        <taxon>Bacillota</taxon>
        <taxon>Bacilli</taxon>
        <taxon>Bacillales</taxon>
        <taxon>Bacillaceae</taxon>
        <taxon>Thalassobacillus</taxon>
    </lineage>
</organism>
<dbReference type="EMBL" id="FNQR01000030">
    <property type="protein sequence ID" value="SEB21026.1"/>
    <property type="molecule type" value="Genomic_DNA"/>
</dbReference>
<dbReference type="RefSeq" id="WP_425441715.1">
    <property type="nucleotide sequence ID" value="NZ_FNQR01000030.1"/>
</dbReference>
<dbReference type="InterPro" id="IPR036513">
    <property type="entry name" value="STAS_dom_sf"/>
</dbReference>
<dbReference type="Pfam" id="PF11964">
    <property type="entry name" value="SpoIIAA-like"/>
    <property type="match status" value="1"/>
</dbReference>
<gene>
    <name evidence="1" type="ORF">SAMN05421743_13021</name>
</gene>